<name>A0A0C7MKK9_9SACH</name>
<keyword evidence="2" id="KW-1185">Reference proteome</keyword>
<dbReference type="SUPFAM" id="SSF69322">
    <property type="entry name" value="Tricorn protease domain 2"/>
    <property type="match status" value="1"/>
</dbReference>
<evidence type="ECO:0000313" key="2">
    <source>
        <dbReference type="Proteomes" id="UP000054304"/>
    </source>
</evidence>
<dbReference type="OrthoDB" id="1932312at2759"/>
<dbReference type="GeneID" id="34683719"/>
<dbReference type="Proteomes" id="UP000054304">
    <property type="component" value="Unassembled WGS sequence"/>
</dbReference>
<dbReference type="RefSeq" id="XP_022626582.1">
    <property type="nucleotide sequence ID" value="XM_022774490.1"/>
</dbReference>
<protein>
    <submittedName>
        <fullName evidence="1">LALA0S01e08460g1_1</fullName>
    </submittedName>
</protein>
<gene>
    <name evidence="1" type="ORF">LALA0_S01e08460g</name>
</gene>
<organism evidence="1 2">
    <name type="scientific">Lachancea lanzarotensis</name>
    <dbReference type="NCBI Taxonomy" id="1245769"/>
    <lineage>
        <taxon>Eukaryota</taxon>
        <taxon>Fungi</taxon>
        <taxon>Dikarya</taxon>
        <taxon>Ascomycota</taxon>
        <taxon>Saccharomycotina</taxon>
        <taxon>Saccharomycetes</taxon>
        <taxon>Saccharomycetales</taxon>
        <taxon>Saccharomycetaceae</taxon>
        <taxon>Lachancea</taxon>
    </lineage>
</organism>
<sequence>MGSTTAEKLSEILVAQYLAKHGYDGALLNFLKESDLSRSAVQIGNDNFEDLEEIVAERIEFNETKINAQLANLSLNDAIAPLDPKFYLPSWDHTQNLVTADITQQPASLAVDLSFTGDSQLSVSTVDRNVYYYGSDLNLAKKLKINSGVVKRCGTLSRDNETWYFACGMHGNLTIFDNNFQFLVEHQLHTRIVKDVDFYHHKETSKCYCFSSGLDNYVKVHLIDLKTLTTTLVASLKLTTSCTSFQVAQTKEELPVLLLTHQDHSQLFIYALNEDQLVETHKLAMSNAQFSSHSFNVQSSCILSFRDNRTDTNREQLNFHLPVLEDGSMVAIATSHVPYMRVIILELPIITSQSTSRIHYDKILRNMATMIPQDSFSSAILKSCRPSRGLIVGSDFGVYGIDVANCDSWPLIQEGKRVKALDAFQDRLAIAYANSQVDVFYWRQEA</sequence>
<dbReference type="AlphaFoldDB" id="A0A0C7MKK9"/>
<dbReference type="STRING" id="1245769.A0A0C7MKK9"/>
<dbReference type="PROSITE" id="PS50896">
    <property type="entry name" value="LISH"/>
    <property type="match status" value="1"/>
</dbReference>
<dbReference type="InterPro" id="IPR006594">
    <property type="entry name" value="LisH"/>
</dbReference>
<reference evidence="1 2" key="1">
    <citation type="submission" date="2014-12" db="EMBL/GenBank/DDBJ databases">
        <authorList>
            <person name="Neuveglise Cecile"/>
        </authorList>
    </citation>
    <scope>NUCLEOTIDE SEQUENCE [LARGE SCALE GENOMIC DNA]</scope>
    <source>
        <strain evidence="1 2">CBS 12615</strain>
    </source>
</reference>
<proteinExistence type="predicted"/>
<dbReference type="EMBL" id="LN736360">
    <property type="protein sequence ID" value="CEP60338.1"/>
    <property type="molecule type" value="Genomic_DNA"/>
</dbReference>
<evidence type="ECO:0000313" key="1">
    <source>
        <dbReference type="EMBL" id="CEP60338.1"/>
    </source>
</evidence>
<dbReference type="HOGENOM" id="CLU_049349_0_0_1"/>
<accession>A0A0C7MKK9</accession>